<evidence type="ECO:0000313" key="6">
    <source>
        <dbReference type="Proteomes" id="UP000476281"/>
    </source>
</evidence>
<proteinExistence type="predicted"/>
<dbReference type="GO" id="GO:0016903">
    <property type="term" value="F:oxidoreductase activity, acting on the aldehyde or oxo group of donors"/>
    <property type="evidence" value="ECO:0007669"/>
    <property type="project" value="InterPro"/>
</dbReference>
<feature type="non-terminal residue" evidence="5">
    <location>
        <position position="1"/>
    </location>
</feature>
<dbReference type="Pfam" id="PF10371">
    <property type="entry name" value="EKR"/>
    <property type="match status" value="1"/>
</dbReference>
<evidence type="ECO:0000256" key="1">
    <source>
        <dbReference type="ARBA" id="ARBA00022723"/>
    </source>
</evidence>
<dbReference type="Gene3D" id="4.10.780.10">
    <property type="entry name" value="Pyruvate-flavodoxin oxidoreductase, EKR domain"/>
    <property type="match status" value="1"/>
</dbReference>
<dbReference type="InterPro" id="IPR029061">
    <property type="entry name" value="THDP-binding"/>
</dbReference>
<dbReference type="InterPro" id="IPR011766">
    <property type="entry name" value="TPP_enzyme_TPP-bd"/>
</dbReference>
<dbReference type="InterPro" id="IPR019456">
    <property type="entry name" value="Pyrv-flavodox_OxRtase_EKR"/>
</dbReference>
<dbReference type="GO" id="GO:0044281">
    <property type="term" value="P:small molecule metabolic process"/>
    <property type="evidence" value="ECO:0007669"/>
    <property type="project" value="UniProtKB-ARBA"/>
</dbReference>
<evidence type="ECO:0000313" key="5">
    <source>
        <dbReference type="EMBL" id="KAB2527421.1"/>
    </source>
</evidence>
<protein>
    <submittedName>
        <fullName evidence="5">4Fe-4S dicluster domain-containing protein</fullName>
    </submittedName>
</protein>
<dbReference type="Pfam" id="PF02775">
    <property type="entry name" value="TPP_enzyme_C"/>
    <property type="match status" value="1"/>
</dbReference>
<dbReference type="FunFam" id="3.40.50.970:FF:000047">
    <property type="entry name" value="Probable pyruvate-flavodoxin oxidoreductase"/>
    <property type="match status" value="1"/>
</dbReference>
<evidence type="ECO:0000259" key="4">
    <source>
        <dbReference type="PROSITE" id="PS51379"/>
    </source>
</evidence>
<keyword evidence="2" id="KW-0408">Iron</keyword>
<keyword evidence="3" id="KW-0411">Iron-sulfur</keyword>
<dbReference type="InterPro" id="IPR037112">
    <property type="entry name" value="Pyrv-flavodox_OxR_EKR_sf"/>
</dbReference>
<organism evidence="5 6">
    <name type="scientific">Enterobacter hormaechei</name>
    <dbReference type="NCBI Taxonomy" id="158836"/>
    <lineage>
        <taxon>Bacteria</taxon>
        <taxon>Pseudomonadati</taxon>
        <taxon>Pseudomonadota</taxon>
        <taxon>Gammaproteobacteria</taxon>
        <taxon>Enterobacterales</taxon>
        <taxon>Enterobacteriaceae</taxon>
        <taxon>Enterobacter</taxon>
        <taxon>Enterobacter cloacae complex</taxon>
    </lineage>
</organism>
<dbReference type="GO" id="GO:0030976">
    <property type="term" value="F:thiamine pyrophosphate binding"/>
    <property type="evidence" value="ECO:0007669"/>
    <property type="project" value="InterPro"/>
</dbReference>
<dbReference type="InterPro" id="IPR017900">
    <property type="entry name" value="4Fe4S_Fe_S_CS"/>
</dbReference>
<gene>
    <name evidence="5" type="ORF">F9C29_07560</name>
</gene>
<dbReference type="GO" id="GO:0006979">
    <property type="term" value="P:response to oxidative stress"/>
    <property type="evidence" value="ECO:0007669"/>
    <property type="project" value="TreeGrafter"/>
</dbReference>
<dbReference type="PROSITE" id="PS51379">
    <property type="entry name" value="4FE4S_FER_2"/>
    <property type="match status" value="1"/>
</dbReference>
<dbReference type="CDD" id="cd03377">
    <property type="entry name" value="TPP_PFOR_PNO"/>
    <property type="match status" value="1"/>
</dbReference>
<sequence length="524" mass="57720">GDTLPVSALPPDGTWPMGTTRWEKRNIAEAIPIWKEELCTQCNHCVAACPHSAIRAKVVSPEALDGAPESLHALDVKSRDMRGQKYVLQVAPEDCTGGKRCVEGCPAKDRQDPSIKAINMMSRLEHVEEEKVNYDFFLDLPEIDRNKLERIDIRTSQLITPLFEYSGACSGCGETPYIKLLTQLYGDRMLIANATGCSSIYGGNLPSTPYTTDANGRGPAWANSLFEDNAEFGLGFRLTVDQHRARVMRLLAQFADKIPTELNDALHAKATPDVRRAQVAELRNALQGVEGAEQLLTDADALVEKSIWLIGGDGWAYDIGFGGLDHVLSLTENVNILVLDTQCYSNTGGQASKATPLGAVTKFGEHGKRKARKDLGVSMMMYGHVYVAQISLGAQLNQTVKAIQEAEAYPGPSLIIAYSPCEEHGYDLALSHDQMRQLTATGFWPLYRFDPRRADEGKLPLALDSRPPSDALAETLLQEQRFRRLNAQQPEVAEQLWKDAAADLQKRYDFLAQLAGKAEKSTSE</sequence>
<dbReference type="PANTHER" id="PTHR32154">
    <property type="entry name" value="PYRUVATE-FLAVODOXIN OXIDOREDUCTASE-RELATED"/>
    <property type="match status" value="1"/>
</dbReference>
<dbReference type="PROSITE" id="PS00198">
    <property type="entry name" value="4FE4S_FER_1"/>
    <property type="match status" value="1"/>
</dbReference>
<dbReference type="GO" id="GO:0051536">
    <property type="term" value="F:iron-sulfur cluster binding"/>
    <property type="evidence" value="ECO:0007669"/>
    <property type="project" value="UniProtKB-KW"/>
</dbReference>
<dbReference type="EMBL" id="WBSZ01000158">
    <property type="protein sequence ID" value="KAB2527421.1"/>
    <property type="molecule type" value="Genomic_DNA"/>
</dbReference>
<keyword evidence="1" id="KW-0479">Metal-binding</keyword>
<dbReference type="FunFam" id="3.30.70.20:FF:000022">
    <property type="entry name" value="Pyruvate:ferredoxin (Flavodoxin) oxidoreductase"/>
    <property type="match status" value="1"/>
</dbReference>
<dbReference type="InterPro" id="IPR017896">
    <property type="entry name" value="4Fe4S_Fe-S-bd"/>
</dbReference>
<dbReference type="Gene3D" id="3.30.70.20">
    <property type="match status" value="1"/>
</dbReference>
<comment type="caution">
    <text evidence="5">The sequence shown here is derived from an EMBL/GenBank/DDBJ whole genome shotgun (WGS) entry which is preliminary data.</text>
</comment>
<dbReference type="Pfam" id="PF12838">
    <property type="entry name" value="Fer4_7"/>
    <property type="match status" value="1"/>
</dbReference>
<dbReference type="SUPFAM" id="SSF54862">
    <property type="entry name" value="4Fe-4S ferredoxins"/>
    <property type="match status" value="1"/>
</dbReference>
<dbReference type="PANTHER" id="PTHR32154:SF0">
    <property type="entry name" value="PYRUVATE-FLAVODOXIN OXIDOREDUCTASE-RELATED"/>
    <property type="match status" value="1"/>
</dbReference>
<dbReference type="Proteomes" id="UP000476281">
    <property type="component" value="Unassembled WGS sequence"/>
</dbReference>
<dbReference type="SUPFAM" id="SSF52518">
    <property type="entry name" value="Thiamin diphosphate-binding fold (THDP-binding)"/>
    <property type="match status" value="1"/>
</dbReference>
<accession>A0A6L3XZC0</accession>
<dbReference type="InterPro" id="IPR050722">
    <property type="entry name" value="Pyruvate:ferred/Flavod_OxRd"/>
</dbReference>
<evidence type="ECO:0000256" key="2">
    <source>
        <dbReference type="ARBA" id="ARBA00023004"/>
    </source>
</evidence>
<feature type="domain" description="4Fe-4S ferredoxin-type" evidence="4">
    <location>
        <begin position="30"/>
        <end position="59"/>
    </location>
</feature>
<reference evidence="5 6" key="1">
    <citation type="submission" date="2019-09" db="EMBL/GenBank/DDBJ databases">
        <title>Reversal of blaTEM antimicrobial resistance by CRISPR-Cas9 in clinical E. coli and other Enterobacteriaceae strains.</title>
        <authorList>
            <person name="Tagliaferri T."/>
            <person name="Guimaraes N."/>
            <person name="Pereira M."/>
            <person name="Felicori L."/>
            <person name="Horz H.-P."/>
            <person name="Santos S."/>
            <person name="Mendes T."/>
        </authorList>
    </citation>
    <scope>NUCLEOTIDE SEQUENCE [LARGE SCALE GENOMIC DNA]</scope>
    <source>
        <strain evidence="5 6">E2_blaTEM_MG</strain>
    </source>
</reference>
<dbReference type="Gene3D" id="3.40.50.970">
    <property type="match status" value="1"/>
</dbReference>
<dbReference type="GO" id="GO:0046872">
    <property type="term" value="F:metal ion binding"/>
    <property type="evidence" value="ECO:0007669"/>
    <property type="project" value="UniProtKB-KW"/>
</dbReference>
<dbReference type="SMART" id="SM00890">
    <property type="entry name" value="EKR"/>
    <property type="match status" value="1"/>
</dbReference>
<name>A0A6L3XZC0_9ENTR</name>
<evidence type="ECO:0000256" key="3">
    <source>
        <dbReference type="ARBA" id="ARBA00023014"/>
    </source>
</evidence>
<dbReference type="AlphaFoldDB" id="A0A6L3XZC0"/>